<sequence>MSAAAVTGLALSLTGCLGSAGDKAGEAGKNLRLTAAEILGRTAERAGRTDTYTMKIDVDGQGGVSMKMSAAVRIRPSVAMHLTTEPTAVQGTRVPGFEAILDAQAMYLKMPALAATNGGKPWSKIALSDLSATSGLNLSGLMDQAKQQSPAEQTKMLTASQDVREVGTETVDGVPTRHFTGTVPVTAALGKLDAQTRAKLEQQYQKLGASTLTFDLWVGSDDLPRKMVSRLSTSAGPMTTTATYSGYNKPVDVTPPPASEVGTVKLPGSPGA</sequence>
<evidence type="ECO:0000256" key="4">
    <source>
        <dbReference type="SAM" id="MobiDB-lite"/>
    </source>
</evidence>
<keyword evidence="3" id="KW-1003">Cell membrane</keyword>
<organism evidence="5 6">
    <name type="scientific">Actinomadura rayongensis</name>
    <dbReference type="NCBI Taxonomy" id="1429076"/>
    <lineage>
        <taxon>Bacteria</taxon>
        <taxon>Bacillati</taxon>
        <taxon>Actinomycetota</taxon>
        <taxon>Actinomycetes</taxon>
        <taxon>Streptosporangiales</taxon>
        <taxon>Thermomonosporaceae</taxon>
        <taxon>Actinomadura</taxon>
    </lineage>
</organism>
<evidence type="ECO:0000313" key="5">
    <source>
        <dbReference type="EMBL" id="MXQ62604.1"/>
    </source>
</evidence>
<comment type="similarity">
    <text evidence="2">Belongs to the LppX/LprAFG lipoprotein family.</text>
</comment>
<comment type="caution">
    <text evidence="5">The sequence shown here is derived from an EMBL/GenBank/DDBJ whole genome shotgun (WGS) entry which is preliminary data.</text>
</comment>
<dbReference type="InterPro" id="IPR009830">
    <property type="entry name" value="LppX/LprAFG"/>
</dbReference>
<evidence type="ECO:0000256" key="2">
    <source>
        <dbReference type="ARBA" id="ARBA00009194"/>
    </source>
</evidence>
<protein>
    <submittedName>
        <fullName evidence="5">LppX_LprAFG lipoprotein</fullName>
    </submittedName>
</protein>
<comment type="subcellular location">
    <subcellularLocation>
        <location evidence="1">Cell envelope</location>
    </subcellularLocation>
</comment>
<dbReference type="GO" id="GO:0030313">
    <property type="term" value="C:cell envelope"/>
    <property type="evidence" value="ECO:0007669"/>
    <property type="project" value="UniProtKB-SubCell"/>
</dbReference>
<accession>A0A6I4W642</accession>
<gene>
    <name evidence="5" type="ORF">GQ466_00995</name>
</gene>
<dbReference type="Pfam" id="PF07161">
    <property type="entry name" value="LppX_LprAFG"/>
    <property type="match status" value="1"/>
</dbReference>
<name>A0A6I4W642_9ACTN</name>
<evidence type="ECO:0000256" key="3">
    <source>
        <dbReference type="ARBA" id="ARBA00022475"/>
    </source>
</evidence>
<reference evidence="5 6" key="1">
    <citation type="submission" date="2019-12" db="EMBL/GenBank/DDBJ databases">
        <title>Nocardia macrotermitis sp. nov. and Nocardia aurantia sp. nov., isolated from the gut of the fungus growing-termite Macrotermes natalensis.</title>
        <authorList>
            <person name="Christine B."/>
            <person name="Rene B."/>
        </authorList>
    </citation>
    <scope>NUCLEOTIDE SEQUENCE [LARGE SCALE GENOMIC DNA]</scope>
    <source>
        <strain evidence="5 6">DSM 102126</strain>
    </source>
</reference>
<keyword evidence="6" id="KW-1185">Reference proteome</keyword>
<evidence type="ECO:0000256" key="1">
    <source>
        <dbReference type="ARBA" id="ARBA00004196"/>
    </source>
</evidence>
<keyword evidence="3" id="KW-0472">Membrane</keyword>
<dbReference type="EMBL" id="WUTW01000001">
    <property type="protein sequence ID" value="MXQ62604.1"/>
    <property type="molecule type" value="Genomic_DNA"/>
</dbReference>
<feature type="region of interest" description="Disordered" evidence="4">
    <location>
        <begin position="237"/>
        <end position="272"/>
    </location>
</feature>
<dbReference type="SUPFAM" id="SSF89392">
    <property type="entry name" value="Prokaryotic lipoproteins and lipoprotein localization factors"/>
    <property type="match status" value="1"/>
</dbReference>
<feature type="compositionally biased region" description="Polar residues" evidence="4">
    <location>
        <begin position="237"/>
        <end position="246"/>
    </location>
</feature>
<dbReference type="Proteomes" id="UP000431901">
    <property type="component" value="Unassembled WGS sequence"/>
</dbReference>
<dbReference type="AlphaFoldDB" id="A0A6I4W642"/>
<dbReference type="Gene3D" id="2.50.20.20">
    <property type="match status" value="1"/>
</dbReference>
<proteinExistence type="inferred from homology"/>
<evidence type="ECO:0000313" key="6">
    <source>
        <dbReference type="Proteomes" id="UP000431901"/>
    </source>
</evidence>
<dbReference type="InterPro" id="IPR029046">
    <property type="entry name" value="LolA/LolB/LppX"/>
</dbReference>
<keyword evidence="5" id="KW-0449">Lipoprotein</keyword>
<dbReference type="OrthoDB" id="3369896at2"/>